<organism evidence="2 3">
    <name type="scientific">Clostridium niameyense</name>
    <dbReference type="NCBI Taxonomy" id="1622073"/>
    <lineage>
        <taxon>Bacteria</taxon>
        <taxon>Bacillati</taxon>
        <taxon>Bacillota</taxon>
        <taxon>Clostridia</taxon>
        <taxon>Eubacteriales</taxon>
        <taxon>Clostridiaceae</taxon>
        <taxon>Clostridium</taxon>
    </lineage>
</organism>
<reference evidence="2 3" key="1">
    <citation type="submission" date="2019-04" db="EMBL/GenBank/DDBJ databases">
        <title>Genome sequencing of Clostridium botulinum Groups I-IV and Clostridium butyricum.</title>
        <authorList>
            <person name="Brunt J."/>
            <person name="Van Vliet A.H.M."/>
            <person name="Stringer S.C."/>
            <person name="Carter A.T."/>
            <person name="Peck M.W."/>
        </authorList>
    </citation>
    <scope>NUCLEOTIDE SEQUENCE [LARGE SCALE GENOMIC DNA]</scope>
    <source>
        <strain evidence="2 3">IFR 18/094</strain>
    </source>
</reference>
<dbReference type="OrthoDB" id="1696956at2"/>
<dbReference type="Proteomes" id="UP000473885">
    <property type="component" value="Unassembled WGS sequence"/>
</dbReference>
<comment type="caution">
    <text evidence="2">The sequence shown here is derived from an EMBL/GenBank/DDBJ whole genome shotgun (WGS) entry which is preliminary data.</text>
</comment>
<proteinExistence type="predicted"/>
<feature type="transmembrane region" description="Helical" evidence="1">
    <location>
        <begin position="101"/>
        <end position="123"/>
    </location>
</feature>
<dbReference type="RefSeq" id="WP_050607721.1">
    <property type="nucleotide sequence ID" value="NZ_CABKUB010000006.1"/>
</dbReference>
<accession>A0A6M0R9J8</accession>
<evidence type="ECO:0000256" key="1">
    <source>
        <dbReference type="SAM" id="Phobius"/>
    </source>
</evidence>
<name>A0A6M0R9J8_9CLOT</name>
<feature type="transmembrane region" description="Helical" evidence="1">
    <location>
        <begin position="15"/>
        <end position="36"/>
    </location>
</feature>
<evidence type="ECO:0000313" key="3">
    <source>
        <dbReference type="Proteomes" id="UP000473885"/>
    </source>
</evidence>
<keyword evidence="3" id="KW-1185">Reference proteome</keyword>
<sequence length="143" mass="16188">MKNSNNYLENFKSKIISVVMWVEIILAIIIIISVILGSKDLIDFIIQIFSLSAVSSYDMFQKFLSHILLLVIGLEMALMLVKHTPNSIMEVMLYAVARKLLVYGTSALEILLGVLSLVCIFFIKRYLVSSKNDNLIKNENISN</sequence>
<keyword evidence="1" id="KW-0812">Transmembrane</keyword>
<gene>
    <name evidence="2" type="ORF">FDF74_04360</name>
</gene>
<keyword evidence="1" id="KW-1133">Transmembrane helix</keyword>
<evidence type="ECO:0000313" key="2">
    <source>
        <dbReference type="EMBL" id="NEZ46447.1"/>
    </source>
</evidence>
<keyword evidence="1" id="KW-0472">Membrane</keyword>
<protein>
    <recommendedName>
        <fullName evidence="4">Transporter</fullName>
    </recommendedName>
</protein>
<dbReference type="EMBL" id="SXDP01000002">
    <property type="protein sequence ID" value="NEZ46447.1"/>
    <property type="molecule type" value="Genomic_DNA"/>
</dbReference>
<feature type="transmembrane region" description="Helical" evidence="1">
    <location>
        <begin position="63"/>
        <end position="81"/>
    </location>
</feature>
<dbReference type="AlphaFoldDB" id="A0A6M0R9J8"/>
<evidence type="ECO:0008006" key="4">
    <source>
        <dbReference type="Google" id="ProtNLM"/>
    </source>
</evidence>